<gene>
    <name evidence="1" type="ORF">niasHT_031650</name>
    <name evidence="2" type="ORF">niasHT_031656</name>
</gene>
<accession>A0ABD2J4E3</accession>
<dbReference type="EMBL" id="JBICBT010001070">
    <property type="protein sequence ID" value="KAL3084771.1"/>
    <property type="molecule type" value="Genomic_DNA"/>
</dbReference>
<evidence type="ECO:0000313" key="2">
    <source>
        <dbReference type="EMBL" id="KAL3084771.1"/>
    </source>
</evidence>
<dbReference type="Proteomes" id="UP001620626">
    <property type="component" value="Unassembled WGS sequence"/>
</dbReference>
<name>A0ABD2J4E3_9BILA</name>
<dbReference type="AlphaFoldDB" id="A0ABD2J4E3"/>
<keyword evidence="3" id="KW-1185">Reference proteome</keyword>
<proteinExistence type="predicted"/>
<organism evidence="1 3">
    <name type="scientific">Heterodera trifolii</name>
    <dbReference type="NCBI Taxonomy" id="157864"/>
    <lineage>
        <taxon>Eukaryota</taxon>
        <taxon>Metazoa</taxon>
        <taxon>Ecdysozoa</taxon>
        <taxon>Nematoda</taxon>
        <taxon>Chromadorea</taxon>
        <taxon>Rhabditida</taxon>
        <taxon>Tylenchina</taxon>
        <taxon>Tylenchomorpha</taxon>
        <taxon>Tylenchoidea</taxon>
        <taxon>Heteroderidae</taxon>
        <taxon>Heteroderinae</taxon>
        <taxon>Heterodera</taxon>
    </lineage>
</organism>
<comment type="caution">
    <text evidence="1">The sequence shown here is derived from an EMBL/GenBank/DDBJ whole genome shotgun (WGS) entry which is preliminary data.</text>
</comment>
<evidence type="ECO:0000313" key="1">
    <source>
        <dbReference type="EMBL" id="KAL3084765.1"/>
    </source>
</evidence>
<dbReference type="EMBL" id="JBICBT010001070">
    <property type="protein sequence ID" value="KAL3084765.1"/>
    <property type="molecule type" value="Genomic_DNA"/>
</dbReference>
<reference evidence="1 3" key="1">
    <citation type="submission" date="2024-10" db="EMBL/GenBank/DDBJ databases">
        <authorList>
            <person name="Kim D."/>
        </authorList>
    </citation>
    <scope>NUCLEOTIDE SEQUENCE [LARGE SCALE GENOMIC DNA]</scope>
    <source>
        <strain evidence="1">BH-2024</strain>
    </source>
</reference>
<protein>
    <submittedName>
        <fullName evidence="1">Uncharacterized protein</fullName>
    </submittedName>
</protein>
<sequence length="123" mass="14314">MQQHMGTLQLMAWTFITQTKWTRYTSTNVGGRIAEIVFYGEAVYDGSDMERADILVHIIADDRFERRKEKSIPNAATQGSGEGLRRTEKIMNRISELHEAKFNYLTKMFLKPEIRQKIEAVKM</sequence>
<evidence type="ECO:0000313" key="3">
    <source>
        <dbReference type="Proteomes" id="UP001620626"/>
    </source>
</evidence>